<keyword evidence="2" id="KW-0150">Chloroplast</keyword>
<feature type="short sequence motif" description="GXGXXG" evidence="7">
    <location>
        <begin position="511"/>
        <end position="516"/>
    </location>
</feature>
<feature type="active site" description="Nucleophile" evidence="7">
    <location>
        <position position="540"/>
    </location>
</feature>
<feature type="compositionally biased region" description="Low complexity" evidence="9">
    <location>
        <begin position="937"/>
        <end position="946"/>
    </location>
</feature>
<dbReference type="OrthoDB" id="15478at2759"/>
<sequence>MLPLTSAGRSSATAAGPAASYRGSASQLNQRLARQAAHRRLHRRGRQQATVAALSFDNLKDIGGLVVFSAIPFVAVQALADSKYGKDLMANLEAQKPLLRKQAEQAERERHTARQQSLWYGAERPQWLGPWSPEPPAHLRGELPGDYGWDPAGLGKEPAKLERYVELELLHARWAMLGALGALVPEVLQQTGAATFLEPRWWNVGYAKLMTDEELAYLGIPGLRIAGGQGVAIIAFCQVLLMFGPEYARACGIAALEPLGVFLPGDKNYPGGWLFDPLNLAADPERYERMRRLRSLAHALARRVLLAVGWLAAGASRRRPSTLERWRAFTLRRWHLVVGSLLGYKLLRLGLAVLRGLLNSQERRERAQLQQQLVQASTYSEWSGCAVRLDELTGRGCAAAAASPQVRQMQGQLERRAEALARMRQEGDFFGLMSTLRMDYLRQTGAYCSSCLMEAASACPVVPEPVQRYIDEVCESLRHIADCEDMPLEHRQSFLRELRHAYGRTGLVLSGGGSFGFWHFGVVRALLQANLLPRVVSGSSAGSIGGSLLCTRTNEELRDVIDVFYDLEGLDFFRHTSPGHIMRHLVTKGFLQDVEFFQGRLRRLLGDLTFLDAYTRTGRILSIAVTAFDTKEPSRLLNYLTAPNVLIWSAVACSSAFPFLFEPQDLLARDASGNIVKFSETGAAQSQRRWCDGSLEEDLPMRGLGHMFNCNLFLVSQCNPWLIPLVSLRDALPRWLGSFYEAELKHRCQQLLHLFPKSPLLKLLAQPWTGDISFVLGVSVFHPKKSAVNFTSQDIYLAMQEGQRAVWAKLPAIQAACAIEVSIDEQLQRVTHDVRQRRALEKAAAQRQRRALTGSSSRVRAALPSWLHIPSLGLPPSDSLLSMPSVPSLGPGDVSTVAAAAEGTKAAASWGDEGLSGTAPSSPPQSPRYPPSRLRHASGGSRSSGGSIDGSRHSSSREGSRHGGAFAALALGVPHATPEQQAAEEGVQATAGAIAVAGIQVAADALEELEAEGAATPVRSGEAAAAAGVEAGAHPPPPFESPSEVWRDLALLSGIAAAGDTKRPSLALDVFEY</sequence>
<keyword evidence="8" id="KW-0175">Coiled coil</keyword>
<evidence type="ECO:0000256" key="9">
    <source>
        <dbReference type="SAM" id="MobiDB-lite"/>
    </source>
</evidence>
<gene>
    <name evidence="11" type="ORF">C2E21_4650</name>
</gene>
<dbReference type="EMBL" id="LHPG02000008">
    <property type="protein sequence ID" value="PRW56511.1"/>
    <property type="molecule type" value="Genomic_DNA"/>
</dbReference>
<dbReference type="GO" id="GO:0009507">
    <property type="term" value="C:chloroplast"/>
    <property type="evidence" value="ECO:0007669"/>
    <property type="project" value="UniProtKB-SubCell"/>
</dbReference>
<keyword evidence="4 7" id="KW-0378">Hydrolase</keyword>
<comment type="caution">
    <text evidence="11">The sequence shown here is derived from an EMBL/GenBank/DDBJ whole genome shotgun (WGS) entry which is preliminary data.</text>
</comment>
<dbReference type="InterPro" id="IPR016035">
    <property type="entry name" value="Acyl_Trfase/lysoPLipase"/>
</dbReference>
<dbReference type="InterPro" id="IPR022796">
    <property type="entry name" value="Chloroa_b-bind"/>
</dbReference>
<evidence type="ECO:0000256" key="4">
    <source>
        <dbReference type="ARBA" id="ARBA00022801"/>
    </source>
</evidence>
<dbReference type="GO" id="GO:0016042">
    <property type="term" value="P:lipid catabolic process"/>
    <property type="evidence" value="ECO:0007669"/>
    <property type="project" value="UniProtKB-UniRule"/>
</dbReference>
<keyword evidence="6 7" id="KW-0443">Lipid metabolism</keyword>
<evidence type="ECO:0000256" key="7">
    <source>
        <dbReference type="PROSITE-ProRule" id="PRU01161"/>
    </source>
</evidence>
<evidence type="ECO:0000256" key="5">
    <source>
        <dbReference type="ARBA" id="ARBA00022963"/>
    </source>
</evidence>
<dbReference type="AlphaFoldDB" id="A0A2P6TR29"/>
<proteinExistence type="predicted"/>
<dbReference type="SUPFAM" id="SSF52151">
    <property type="entry name" value="FabD/lysophospholipase-like"/>
    <property type="match status" value="1"/>
</dbReference>
<feature type="region of interest" description="Disordered" evidence="9">
    <location>
        <begin position="1013"/>
        <end position="1042"/>
    </location>
</feature>
<dbReference type="PANTHER" id="PTHR14226">
    <property type="entry name" value="NEUROPATHY TARGET ESTERASE/SWISS CHEESE D.MELANOGASTER"/>
    <property type="match status" value="1"/>
</dbReference>
<accession>A0A2P6TR29</accession>
<evidence type="ECO:0000256" key="6">
    <source>
        <dbReference type="ARBA" id="ARBA00023098"/>
    </source>
</evidence>
<dbReference type="Gene3D" id="1.10.3460.10">
    <property type="entry name" value="Chlorophyll a/b binding protein domain"/>
    <property type="match status" value="1"/>
</dbReference>
<dbReference type="Pfam" id="PF00504">
    <property type="entry name" value="Chloroa_b-bind"/>
    <property type="match status" value="1"/>
</dbReference>
<dbReference type="Pfam" id="PF11815">
    <property type="entry name" value="DUF3336"/>
    <property type="match status" value="1"/>
</dbReference>
<name>A0A2P6TR29_CHLSO</name>
<feature type="domain" description="PNPLA" evidence="10">
    <location>
        <begin position="507"/>
        <end position="705"/>
    </location>
</feature>
<organism evidence="11 12">
    <name type="scientific">Chlorella sorokiniana</name>
    <name type="common">Freshwater green alga</name>
    <dbReference type="NCBI Taxonomy" id="3076"/>
    <lineage>
        <taxon>Eukaryota</taxon>
        <taxon>Viridiplantae</taxon>
        <taxon>Chlorophyta</taxon>
        <taxon>core chlorophytes</taxon>
        <taxon>Trebouxiophyceae</taxon>
        <taxon>Chlorellales</taxon>
        <taxon>Chlorellaceae</taxon>
        <taxon>Chlorella clade</taxon>
        <taxon>Chlorella</taxon>
    </lineage>
</organism>
<dbReference type="Proteomes" id="UP000239899">
    <property type="component" value="Unassembled WGS sequence"/>
</dbReference>
<evidence type="ECO:0000313" key="12">
    <source>
        <dbReference type="Proteomes" id="UP000239899"/>
    </source>
</evidence>
<evidence type="ECO:0000256" key="3">
    <source>
        <dbReference type="ARBA" id="ARBA00022640"/>
    </source>
</evidence>
<keyword evidence="3" id="KW-0934">Plastid</keyword>
<dbReference type="GO" id="GO:0004806">
    <property type="term" value="F:triacylglycerol lipase activity"/>
    <property type="evidence" value="ECO:0007669"/>
    <property type="project" value="InterPro"/>
</dbReference>
<evidence type="ECO:0000259" key="10">
    <source>
        <dbReference type="PROSITE" id="PS51635"/>
    </source>
</evidence>
<dbReference type="Gene3D" id="3.40.1090.10">
    <property type="entry name" value="Cytosolic phospholipase A2 catalytic domain"/>
    <property type="match status" value="2"/>
</dbReference>
<evidence type="ECO:0000256" key="8">
    <source>
        <dbReference type="SAM" id="Coils"/>
    </source>
</evidence>
<feature type="compositionally biased region" description="Basic and acidic residues" evidence="9">
    <location>
        <begin position="950"/>
        <end position="961"/>
    </location>
</feature>
<dbReference type="SUPFAM" id="SSF103511">
    <property type="entry name" value="Chlorophyll a-b binding protein"/>
    <property type="match status" value="1"/>
</dbReference>
<dbReference type="STRING" id="3076.A0A2P6TR29"/>
<evidence type="ECO:0000256" key="1">
    <source>
        <dbReference type="ARBA" id="ARBA00004229"/>
    </source>
</evidence>
<feature type="coiled-coil region" evidence="8">
    <location>
        <begin position="89"/>
        <end position="116"/>
    </location>
</feature>
<keyword evidence="5 7" id="KW-0442">Lipid degradation</keyword>
<dbReference type="InterPro" id="IPR050301">
    <property type="entry name" value="NTE"/>
</dbReference>
<reference evidence="11 12" key="1">
    <citation type="journal article" date="2018" name="Plant J.">
        <title>Genome sequences of Chlorella sorokiniana UTEX 1602 and Micractinium conductrix SAG 241.80: implications to maltose excretion by a green alga.</title>
        <authorList>
            <person name="Arriola M.B."/>
            <person name="Velmurugan N."/>
            <person name="Zhang Y."/>
            <person name="Plunkett M.H."/>
            <person name="Hondzo H."/>
            <person name="Barney B.M."/>
        </authorList>
    </citation>
    <scope>NUCLEOTIDE SEQUENCE [LARGE SCALE GENOMIC DNA]</scope>
    <source>
        <strain evidence="12">UTEX 1602</strain>
    </source>
</reference>
<feature type="compositionally biased region" description="Pro residues" evidence="9">
    <location>
        <begin position="921"/>
        <end position="930"/>
    </location>
</feature>
<feature type="region of interest" description="Disordered" evidence="9">
    <location>
        <begin position="908"/>
        <end position="961"/>
    </location>
</feature>
<feature type="region of interest" description="Disordered" evidence="9">
    <location>
        <begin position="1"/>
        <end position="25"/>
    </location>
</feature>
<protein>
    <submittedName>
        <fullName evidence="11">Triacylglycerol lipase SDP1</fullName>
    </submittedName>
</protein>
<feature type="active site" description="Proton acceptor" evidence="7">
    <location>
        <position position="692"/>
    </location>
</feature>
<feature type="compositionally biased region" description="Low complexity" evidence="9">
    <location>
        <begin position="1021"/>
        <end position="1033"/>
    </location>
</feature>
<comment type="subcellular location">
    <subcellularLocation>
        <location evidence="1">Plastid</location>
        <location evidence="1">Chloroplast</location>
    </subcellularLocation>
</comment>
<dbReference type="PROSITE" id="PS51635">
    <property type="entry name" value="PNPLA"/>
    <property type="match status" value="1"/>
</dbReference>
<feature type="compositionally biased region" description="Low complexity" evidence="9">
    <location>
        <begin position="1"/>
        <end position="20"/>
    </location>
</feature>
<dbReference type="Pfam" id="PF01734">
    <property type="entry name" value="Patatin"/>
    <property type="match status" value="1"/>
</dbReference>
<keyword evidence="12" id="KW-1185">Reference proteome</keyword>
<dbReference type="InterPro" id="IPR002641">
    <property type="entry name" value="PNPLA_dom"/>
</dbReference>
<dbReference type="PANTHER" id="PTHR14226:SF10">
    <property type="entry name" value="TRIACYLGLYCEROL LIPASE 4-RELATED"/>
    <property type="match status" value="1"/>
</dbReference>
<feature type="short sequence motif" description="GXSXG" evidence="7">
    <location>
        <begin position="538"/>
        <end position="542"/>
    </location>
</feature>
<evidence type="ECO:0000256" key="2">
    <source>
        <dbReference type="ARBA" id="ARBA00022528"/>
    </source>
</evidence>
<dbReference type="InterPro" id="IPR021771">
    <property type="entry name" value="Triacylglycerol_lipase_N"/>
</dbReference>
<evidence type="ECO:0000313" key="11">
    <source>
        <dbReference type="EMBL" id="PRW56511.1"/>
    </source>
</evidence>
<comment type="caution">
    <text evidence="7">Lacks conserved residue(s) required for the propagation of feature annotation.</text>
</comment>